<dbReference type="EMBL" id="JACWZY010000026">
    <property type="protein sequence ID" value="MBD2703890.1"/>
    <property type="molecule type" value="Genomic_DNA"/>
</dbReference>
<gene>
    <name evidence="1" type="ORF">IC229_24805</name>
</gene>
<dbReference type="AlphaFoldDB" id="A0A927ATM3"/>
<sequence length="124" mass="14458">MKFIQQDNLLRTIESAIANQQVIQMKLGSTWRTIEPYQIGPQKGIEQSISVYGYCRDIVADARTPSRWQLFRVDDIDVVELTNYSFQPHIDYTGKEELLQSTFCQLRLNKGKLKNSYKQKSPVR</sequence>
<protein>
    <recommendedName>
        <fullName evidence="3">WYL domain-containing protein</fullName>
    </recommendedName>
</protein>
<accession>A0A927ATM3</accession>
<reference evidence="1" key="1">
    <citation type="submission" date="2020-09" db="EMBL/GenBank/DDBJ databases">
        <authorList>
            <person name="Kim M.K."/>
        </authorList>
    </citation>
    <scope>NUCLEOTIDE SEQUENCE</scope>
    <source>
        <strain evidence="1">BT702</strain>
    </source>
</reference>
<comment type="caution">
    <text evidence="1">The sequence shown here is derived from an EMBL/GenBank/DDBJ whole genome shotgun (WGS) entry which is preliminary data.</text>
</comment>
<dbReference type="Proteomes" id="UP000598820">
    <property type="component" value="Unassembled WGS sequence"/>
</dbReference>
<proteinExistence type="predicted"/>
<evidence type="ECO:0000313" key="1">
    <source>
        <dbReference type="EMBL" id="MBD2703890.1"/>
    </source>
</evidence>
<dbReference type="RefSeq" id="WP_190890001.1">
    <property type="nucleotide sequence ID" value="NZ_JACWZY010000026.1"/>
</dbReference>
<name>A0A927ATM3_9BACT</name>
<evidence type="ECO:0008006" key="3">
    <source>
        <dbReference type="Google" id="ProtNLM"/>
    </source>
</evidence>
<evidence type="ECO:0000313" key="2">
    <source>
        <dbReference type="Proteomes" id="UP000598820"/>
    </source>
</evidence>
<organism evidence="1 2">
    <name type="scientific">Spirosoma profusum</name>
    <dbReference type="NCBI Taxonomy" id="2771354"/>
    <lineage>
        <taxon>Bacteria</taxon>
        <taxon>Pseudomonadati</taxon>
        <taxon>Bacteroidota</taxon>
        <taxon>Cytophagia</taxon>
        <taxon>Cytophagales</taxon>
        <taxon>Cytophagaceae</taxon>
        <taxon>Spirosoma</taxon>
    </lineage>
</organism>
<keyword evidence="2" id="KW-1185">Reference proteome</keyword>